<organism evidence="2 3">
    <name type="scientific">Gracilinema caldarium (strain ATCC 51460 / DSM 7334 / H1)</name>
    <name type="common">Treponema caldarium</name>
    <dbReference type="NCBI Taxonomy" id="744872"/>
    <lineage>
        <taxon>Bacteria</taxon>
        <taxon>Pseudomonadati</taxon>
        <taxon>Spirochaetota</taxon>
        <taxon>Spirochaetia</taxon>
        <taxon>Spirochaetales</taxon>
        <taxon>Breznakiellaceae</taxon>
        <taxon>Gracilinema</taxon>
    </lineage>
</organism>
<dbReference type="HOGENOM" id="CLU_453362_0_0_12"/>
<evidence type="ECO:0000313" key="2">
    <source>
        <dbReference type="EMBL" id="AEJ19229.1"/>
    </source>
</evidence>
<evidence type="ECO:0000256" key="1">
    <source>
        <dbReference type="SAM" id="MobiDB-lite"/>
    </source>
</evidence>
<sequence>MAERNEGAGGPPRFFKTGPPEIVRKPPSRNYAREVLPLLELHLGKNGATMNIGMGGADVSLGTIAESMSGLRDTLKISGAKLASLAGHYEGVSTLNAVNMLGYSGDTNNFALGRAIWDDRRKVRYSKDLKTADGYYGAYNGTDIPNEIQLSSDFLGKGKELAAKLAAVMAHEGTHVAGNRYEAVAHQQGLQTYGTLLEIFGLQGDREFALGMIAALLDPASYKENESSKQNMEIRVYANGTHKIFDNKQKALTFTYLNAEGDKVGGYTINDPSIQAMPGRAAALAKIWGLEKIEDQLGSSLNSTDTYDYQTLKDVLGLSDAEIRKVQRSGTLPNNITEAQRLSLAGDALLKRAGGVWDTTENVWSGMDLSLTNTVLPGGLYGWLNEQGTYEFAATSMNIIRNPLSYFVRNSKEAPNLAYAGKDSVEVTQWDLEGNMLMGPQRFNGFTSVQTIFDDNEYDAFVQVPWSSVYNSHGMVNVGPETLMKGDIGFVLLQYPDNSKIDLWGIAKDDPYLRAVMGTIMAGTRVKPDGSTTLSNASIAMHPTINFGNTGCPVTGNWGGQTGVTLFTNFTSYLTNDLKLPYGYVLYGKLIEQNNPYIKVGR</sequence>
<dbReference type="OrthoDB" id="366002at2"/>
<dbReference type="AlphaFoldDB" id="F8EYZ8"/>
<evidence type="ECO:0000313" key="3">
    <source>
        <dbReference type="Proteomes" id="UP000000503"/>
    </source>
</evidence>
<dbReference type="RefSeq" id="WP_013968540.1">
    <property type="nucleotide sequence ID" value="NC_015732.1"/>
</dbReference>
<feature type="region of interest" description="Disordered" evidence="1">
    <location>
        <begin position="1"/>
        <end position="26"/>
    </location>
</feature>
<dbReference type="KEGG" id="scd:Spica_1081"/>
<accession>F8EYZ8</accession>
<protein>
    <submittedName>
        <fullName evidence="2">Uncharacterized protein</fullName>
    </submittedName>
</protein>
<name>F8EYZ8_GRAC1</name>
<dbReference type="STRING" id="744872.Spica_1081"/>
<dbReference type="Proteomes" id="UP000000503">
    <property type="component" value="Chromosome"/>
</dbReference>
<proteinExistence type="predicted"/>
<reference evidence="3" key="1">
    <citation type="journal article" date="2013" name="Stand. Genomic Sci.">
        <title>Genome sequence of the thermophilic fresh-water bacterium Spirochaeta caldaria type strain (H1(T)), reclassification of Spirochaeta caldaria, Spirochaeta stenostrepta, and Spirochaeta zuelzerae in the genus Treponema as Treponema caldaria comb. nov., Treponema stenostrepta comb. nov., and Treponema zuelzerae comb. nov., and emendation of the genus Treponema.</title>
        <authorList>
            <person name="Abt B."/>
            <person name="Goker M."/>
            <person name="Scheuner C."/>
            <person name="Han C."/>
            <person name="Lu M."/>
            <person name="Misra M."/>
            <person name="Lapidus A."/>
            <person name="Nolan M."/>
            <person name="Lucas S."/>
            <person name="Hammon N."/>
            <person name="Deshpande S."/>
            <person name="Cheng J.F."/>
            <person name="Tapia R."/>
            <person name="Goodwin L.A."/>
            <person name="Pitluck S."/>
            <person name="Liolios K."/>
            <person name="Pagani I."/>
            <person name="Ivanova N."/>
            <person name="Mavromatis K."/>
            <person name="Mikhailova N."/>
            <person name="Huntemann M."/>
            <person name="Pati A."/>
            <person name="Chen A."/>
            <person name="Palaniappan K."/>
            <person name="Land M."/>
            <person name="Hauser L."/>
            <person name="Jeffries C.D."/>
            <person name="Rohde M."/>
            <person name="Spring S."/>
            <person name="Gronow S."/>
            <person name="Detter J.C."/>
            <person name="Bristow J."/>
            <person name="Eisen J.A."/>
            <person name="Markowitz V."/>
            <person name="Hugenholtz P."/>
            <person name="Kyrpides N.C."/>
            <person name="Woyke T."/>
            <person name="Klenk H.P."/>
        </authorList>
    </citation>
    <scope>NUCLEOTIDE SEQUENCE</scope>
    <source>
        <strain evidence="3">ATCC 51460 / DSM 7334 / H1</strain>
    </source>
</reference>
<dbReference type="EMBL" id="CP002868">
    <property type="protein sequence ID" value="AEJ19229.1"/>
    <property type="molecule type" value="Genomic_DNA"/>
</dbReference>
<gene>
    <name evidence="2" type="ordered locus">Spica_1081</name>
</gene>
<keyword evidence="3" id="KW-1185">Reference proteome</keyword>